<gene>
    <name evidence="2" type="ORF">FHL05_05795</name>
    <name evidence="1" type="ORF">FHL06_02800</name>
</gene>
<dbReference type="Proteomes" id="UP000371423">
    <property type="component" value="Unassembled WGS sequence"/>
</dbReference>
<name>A0A5P0ZM69_9LACO</name>
<organism evidence="1 4">
    <name type="scientific">Companilactobacillus halodurans</name>
    <dbReference type="NCBI Taxonomy" id="2584183"/>
    <lineage>
        <taxon>Bacteria</taxon>
        <taxon>Bacillati</taxon>
        <taxon>Bacillota</taxon>
        <taxon>Bacilli</taxon>
        <taxon>Lactobacillales</taxon>
        <taxon>Lactobacillaceae</taxon>
        <taxon>Companilactobacillus</taxon>
    </lineage>
</organism>
<evidence type="ECO:0000313" key="2">
    <source>
        <dbReference type="EMBL" id="MQS97400.1"/>
    </source>
</evidence>
<sequence>MNPEIKKAQELLFESDAILITASNGLSITEGYNIFADDKNFRAYFNEFKALYGISSVVQGVYAELSQTEHDIFMKKVHKYLIDDYQPNPIFDDIKKIVTDKDYFIVTSNADTHFQLNGFDPKHIWEVEGNLDGMDMRSKEWNQQQQFCQSFTRNNENKKLVQLELGIGSHNQMIKEPMMEMVDSHPKWSYITLNLPNEIRVAPEIADRSVPLAGDIKQTLSNLLKED</sequence>
<evidence type="ECO:0000313" key="4">
    <source>
        <dbReference type="Proteomes" id="UP000414364"/>
    </source>
</evidence>
<dbReference type="RefSeq" id="WP_153384733.1">
    <property type="nucleotide sequence ID" value="NZ_VDFO01000018.1"/>
</dbReference>
<dbReference type="AlphaFoldDB" id="A0A5P0ZM69"/>
<comment type="caution">
    <text evidence="1">The sequence shown here is derived from an EMBL/GenBank/DDBJ whole genome shotgun (WGS) entry which is preliminary data.</text>
</comment>
<dbReference type="SUPFAM" id="SSF52467">
    <property type="entry name" value="DHS-like NAD/FAD-binding domain"/>
    <property type="match status" value="1"/>
</dbReference>
<protein>
    <recommendedName>
        <fullName evidence="5">HAD family hydrolase</fullName>
    </recommendedName>
</protein>
<evidence type="ECO:0000313" key="1">
    <source>
        <dbReference type="EMBL" id="MQS75323.1"/>
    </source>
</evidence>
<dbReference type="Proteomes" id="UP000414364">
    <property type="component" value="Unassembled WGS sequence"/>
</dbReference>
<keyword evidence="3" id="KW-1185">Reference proteome</keyword>
<dbReference type="EMBL" id="VDFO01000018">
    <property type="protein sequence ID" value="MQS97400.1"/>
    <property type="molecule type" value="Genomic_DNA"/>
</dbReference>
<reference evidence="3 4" key="1">
    <citation type="journal article" date="2019" name="Syst. Appl. Microbiol.">
        <title>Polyphasic characterization of two novel Lactobacillus spp. isolated from blown salami packages: Description of Lactobacillus halodurans sp. nov. and Lactobacillus salsicarnum sp. nov.</title>
        <authorList>
            <person name="Schuster J.A."/>
            <person name="Klingl A."/>
            <person name="Vogel R.F."/>
            <person name="Ehrmann M.A."/>
        </authorList>
    </citation>
    <scope>NUCLEOTIDE SEQUENCE [LARGE SCALE GENOMIC DNA]</scope>
    <source>
        <strain evidence="2 3">TMW 1.1920</strain>
        <strain evidence="1 4">TMW 1.2172</strain>
    </source>
</reference>
<dbReference type="Gene3D" id="3.40.50.1220">
    <property type="entry name" value="TPP-binding domain"/>
    <property type="match status" value="1"/>
</dbReference>
<evidence type="ECO:0008006" key="5">
    <source>
        <dbReference type="Google" id="ProtNLM"/>
    </source>
</evidence>
<dbReference type="EMBL" id="VDFP01000003">
    <property type="protein sequence ID" value="MQS75323.1"/>
    <property type="molecule type" value="Genomic_DNA"/>
</dbReference>
<evidence type="ECO:0000313" key="3">
    <source>
        <dbReference type="Proteomes" id="UP000371423"/>
    </source>
</evidence>
<accession>A0A5P0ZM69</accession>
<dbReference type="OrthoDB" id="394960at2"/>
<proteinExistence type="predicted"/>
<dbReference type="InterPro" id="IPR029035">
    <property type="entry name" value="DHS-like_NAD/FAD-binding_dom"/>
</dbReference>